<proteinExistence type="predicted"/>
<name>A0A0D2NVD2_HYPSF</name>
<evidence type="ECO:0000313" key="1">
    <source>
        <dbReference type="EMBL" id="KJA12530.1"/>
    </source>
</evidence>
<evidence type="ECO:0000313" key="2">
    <source>
        <dbReference type="Proteomes" id="UP000054270"/>
    </source>
</evidence>
<dbReference type="AlphaFoldDB" id="A0A0D2NVD2"/>
<protein>
    <submittedName>
        <fullName evidence="1">Uncharacterized protein</fullName>
    </submittedName>
</protein>
<gene>
    <name evidence="1" type="ORF">HYPSUDRAFT_152363</name>
</gene>
<dbReference type="OrthoDB" id="3265433at2759"/>
<dbReference type="OMA" id="CKINGDY"/>
<keyword evidence="2" id="KW-1185">Reference proteome</keyword>
<reference evidence="2" key="1">
    <citation type="submission" date="2014-04" db="EMBL/GenBank/DDBJ databases">
        <title>Evolutionary Origins and Diversification of the Mycorrhizal Mutualists.</title>
        <authorList>
            <consortium name="DOE Joint Genome Institute"/>
            <consortium name="Mycorrhizal Genomics Consortium"/>
            <person name="Kohler A."/>
            <person name="Kuo A."/>
            <person name="Nagy L.G."/>
            <person name="Floudas D."/>
            <person name="Copeland A."/>
            <person name="Barry K.W."/>
            <person name="Cichocki N."/>
            <person name="Veneault-Fourrey C."/>
            <person name="LaButti K."/>
            <person name="Lindquist E.A."/>
            <person name="Lipzen A."/>
            <person name="Lundell T."/>
            <person name="Morin E."/>
            <person name="Murat C."/>
            <person name="Riley R."/>
            <person name="Ohm R."/>
            <person name="Sun H."/>
            <person name="Tunlid A."/>
            <person name="Henrissat B."/>
            <person name="Grigoriev I.V."/>
            <person name="Hibbett D.S."/>
            <person name="Martin F."/>
        </authorList>
    </citation>
    <scope>NUCLEOTIDE SEQUENCE [LARGE SCALE GENOMIC DNA]</scope>
    <source>
        <strain evidence="2">FD-334 SS-4</strain>
    </source>
</reference>
<sequence>RIHWLRGRASAMRWAEEETLVGYEMQWTVRHFMHNGKKWRNELAGNPQLSAGGRAYAERKKAMWESMAAAADKEFCKINGDYVSVL</sequence>
<dbReference type="Proteomes" id="UP000054270">
    <property type="component" value="Unassembled WGS sequence"/>
</dbReference>
<dbReference type="EMBL" id="KN818184">
    <property type="protein sequence ID" value="KJA12530.1"/>
    <property type="molecule type" value="Genomic_DNA"/>
</dbReference>
<organism evidence="1 2">
    <name type="scientific">Hypholoma sublateritium (strain FD-334 SS-4)</name>
    <dbReference type="NCBI Taxonomy" id="945553"/>
    <lineage>
        <taxon>Eukaryota</taxon>
        <taxon>Fungi</taxon>
        <taxon>Dikarya</taxon>
        <taxon>Basidiomycota</taxon>
        <taxon>Agaricomycotina</taxon>
        <taxon>Agaricomycetes</taxon>
        <taxon>Agaricomycetidae</taxon>
        <taxon>Agaricales</taxon>
        <taxon>Agaricineae</taxon>
        <taxon>Strophariaceae</taxon>
        <taxon>Hypholoma</taxon>
    </lineage>
</organism>
<feature type="non-terminal residue" evidence="1">
    <location>
        <position position="1"/>
    </location>
</feature>
<accession>A0A0D2NVD2</accession>